<proteinExistence type="predicted"/>
<dbReference type="SMART" id="SM00345">
    <property type="entry name" value="HTH_GNTR"/>
    <property type="match status" value="1"/>
</dbReference>
<evidence type="ECO:0000313" key="5">
    <source>
        <dbReference type="EMBL" id="TYS87960.1"/>
    </source>
</evidence>
<dbReference type="SMART" id="SM00895">
    <property type="entry name" value="FCD"/>
    <property type="match status" value="1"/>
</dbReference>
<dbReference type="PROSITE" id="PS50949">
    <property type="entry name" value="HTH_GNTR"/>
    <property type="match status" value="1"/>
</dbReference>
<comment type="caution">
    <text evidence="5">The sequence shown here is derived from an EMBL/GenBank/DDBJ whole genome shotgun (WGS) entry which is preliminary data.</text>
</comment>
<dbReference type="InterPro" id="IPR011711">
    <property type="entry name" value="GntR_C"/>
</dbReference>
<evidence type="ECO:0000256" key="1">
    <source>
        <dbReference type="ARBA" id="ARBA00023015"/>
    </source>
</evidence>
<name>A0A5D4U253_9BACI</name>
<dbReference type="GO" id="GO:0003700">
    <property type="term" value="F:DNA-binding transcription factor activity"/>
    <property type="evidence" value="ECO:0007669"/>
    <property type="project" value="InterPro"/>
</dbReference>
<dbReference type="InterPro" id="IPR036388">
    <property type="entry name" value="WH-like_DNA-bd_sf"/>
</dbReference>
<accession>A0A5D4U253</accession>
<dbReference type="CDD" id="cd07377">
    <property type="entry name" value="WHTH_GntR"/>
    <property type="match status" value="1"/>
</dbReference>
<dbReference type="SUPFAM" id="SSF46785">
    <property type="entry name" value="Winged helix' DNA-binding domain"/>
    <property type="match status" value="1"/>
</dbReference>
<dbReference type="InterPro" id="IPR036390">
    <property type="entry name" value="WH_DNA-bd_sf"/>
</dbReference>
<evidence type="ECO:0000313" key="6">
    <source>
        <dbReference type="Proteomes" id="UP000324269"/>
    </source>
</evidence>
<protein>
    <submittedName>
        <fullName evidence="5">GntR family transcriptional regulator</fullName>
    </submittedName>
</protein>
<evidence type="ECO:0000259" key="4">
    <source>
        <dbReference type="PROSITE" id="PS50949"/>
    </source>
</evidence>
<dbReference type="PANTHER" id="PTHR43537">
    <property type="entry name" value="TRANSCRIPTIONAL REGULATOR, GNTR FAMILY"/>
    <property type="match status" value="1"/>
</dbReference>
<dbReference type="AlphaFoldDB" id="A0A5D4U253"/>
<sequence>MMNMKKRQTAEFKVYGQLKDALLARKIAPGTQLVEQIISLKMAVSRTPIRHALKRLEAEGLVQIIPNRGAFVVHPTKEEIISFFELRKELEFLTVKYGLPKVKKAHMSKLYAFLEDEQETYKQKDLLKYVELNKQFHLFLADVSGNKFLIRYMDEMLTQSNVYLFLFDVFYHVEPGENVRFREHEEMVKAIENKDQQTLLELIDLHMKHSFDDLRLDDNGYSSLESVLVD</sequence>
<evidence type="ECO:0000256" key="2">
    <source>
        <dbReference type="ARBA" id="ARBA00023125"/>
    </source>
</evidence>
<dbReference type="Gene3D" id="1.10.10.10">
    <property type="entry name" value="Winged helix-like DNA-binding domain superfamily/Winged helix DNA-binding domain"/>
    <property type="match status" value="1"/>
</dbReference>
<feature type="domain" description="HTH gntR-type" evidence="4">
    <location>
        <begin position="8"/>
        <end position="75"/>
    </location>
</feature>
<keyword evidence="3" id="KW-0804">Transcription</keyword>
<dbReference type="SUPFAM" id="SSF48008">
    <property type="entry name" value="GntR ligand-binding domain-like"/>
    <property type="match status" value="1"/>
</dbReference>
<dbReference type="PANTHER" id="PTHR43537:SF5">
    <property type="entry name" value="UXU OPERON TRANSCRIPTIONAL REGULATOR"/>
    <property type="match status" value="1"/>
</dbReference>
<organism evidence="5 6">
    <name type="scientific">Rossellomorea aquimaris</name>
    <dbReference type="NCBI Taxonomy" id="189382"/>
    <lineage>
        <taxon>Bacteria</taxon>
        <taxon>Bacillati</taxon>
        <taxon>Bacillota</taxon>
        <taxon>Bacilli</taxon>
        <taxon>Bacillales</taxon>
        <taxon>Bacillaceae</taxon>
        <taxon>Rossellomorea</taxon>
    </lineage>
</organism>
<dbReference type="Gene3D" id="1.20.120.530">
    <property type="entry name" value="GntR ligand-binding domain-like"/>
    <property type="match status" value="1"/>
</dbReference>
<keyword evidence="2" id="KW-0238">DNA-binding</keyword>
<keyword evidence="1" id="KW-0805">Transcription regulation</keyword>
<dbReference type="OrthoDB" id="574518at2"/>
<evidence type="ECO:0000256" key="3">
    <source>
        <dbReference type="ARBA" id="ARBA00023163"/>
    </source>
</evidence>
<dbReference type="Pfam" id="PF00392">
    <property type="entry name" value="GntR"/>
    <property type="match status" value="1"/>
</dbReference>
<dbReference type="Proteomes" id="UP000324269">
    <property type="component" value="Unassembled WGS sequence"/>
</dbReference>
<dbReference type="InterPro" id="IPR000524">
    <property type="entry name" value="Tscrpt_reg_HTH_GntR"/>
</dbReference>
<gene>
    <name evidence="5" type="ORF">FZC85_00500</name>
</gene>
<dbReference type="GO" id="GO:0003677">
    <property type="term" value="F:DNA binding"/>
    <property type="evidence" value="ECO:0007669"/>
    <property type="project" value="UniProtKB-KW"/>
</dbReference>
<dbReference type="EMBL" id="VTEZ01000001">
    <property type="protein sequence ID" value="TYS87960.1"/>
    <property type="molecule type" value="Genomic_DNA"/>
</dbReference>
<reference evidence="5 6" key="1">
    <citation type="submission" date="2019-08" db="EMBL/GenBank/DDBJ databases">
        <title>Bacillus genomes from the desert of Cuatro Cienegas, Coahuila.</title>
        <authorList>
            <person name="Olmedo-Alvarez G."/>
        </authorList>
    </citation>
    <scope>NUCLEOTIDE SEQUENCE [LARGE SCALE GENOMIC DNA]</scope>
    <source>
        <strain evidence="5 6">CH87b_3T</strain>
    </source>
</reference>
<dbReference type="Pfam" id="PF07729">
    <property type="entry name" value="FCD"/>
    <property type="match status" value="1"/>
</dbReference>
<dbReference type="InterPro" id="IPR008920">
    <property type="entry name" value="TF_FadR/GntR_C"/>
</dbReference>